<organism evidence="1 2">
    <name type="scientific">Octadecabacter temperatus</name>
    <dbReference type="NCBI Taxonomy" id="1458307"/>
    <lineage>
        <taxon>Bacteria</taxon>
        <taxon>Pseudomonadati</taxon>
        <taxon>Pseudomonadota</taxon>
        <taxon>Alphaproteobacteria</taxon>
        <taxon>Rhodobacterales</taxon>
        <taxon>Roseobacteraceae</taxon>
        <taxon>Octadecabacter</taxon>
    </lineage>
</organism>
<evidence type="ECO:0000313" key="1">
    <source>
        <dbReference type="EMBL" id="AKS47179.1"/>
    </source>
</evidence>
<dbReference type="EMBL" id="CP012160">
    <property type="protein sequence ID" value="AKS47179.1"/>
    <property type="molecule type" value="Genomic_DNA"/>
</dbReference>
<dbReference type="KEGG" id="otm:OSB_26520"/>
<dbReference type="AlphaFoldDB" id="A0A0K0Y882"/>
<protein>
    <submittedName>
        <fullName evidence="1">Uncharacterized protein</fullName>
    </submittedName>
</protein>
<dbReference type="STRING" id="1458307.OSB_26520"/>
<gene>
    <name evidence="1" type="ORF">OSB_26520</name>
</gene>
<dbReference type="Proteomes" id="UP000067444">
    <property type="component" value="Chromosome"/>
</dbReference>
<evidence type="ECO:0000313" key="2">
    <source>
        <dbReference type="Proteomes" id="UP000067444"/>
    </source>
</evidence>
<proteinExistence type="predicted"/>
<keyword evidence="2" id="KW-1185">Reference proteome</keyword>
<accession>A0A0K0Y882</accession>
<name>A0A0K0Y882_9RHOB</name>
<reference evidence="1 2" key="1">
    <citation type="journal article" date="2015" name="Genome Announc.">
        <title>Closed Genome Sequence of Octadecabacter temperatus SB1, the First Mesophilic Species of the Genus Octadecabacter.</title>
        <authorList>
            <person name="Voget S."/>
            <person name="Billerbeck S."/>
            <person name="Simon M."/>
            <person name="Daniel R."/>
        </authorList>
    </citation>
    <scope>NUCLEOTIDE SEQUENCE [LARGE SCALE GENOMIC DNA]</scope>
    <source>
        <strain evidence="1 2">SB1</strain>
    </source>
</reference>
<sequence>MIGNRLVLRAPILGGSCSIGWAFVCTKMSGVIPEFRTLASDFSGQTNRYLTRMRSAK</sequence>